<comment type="caution">
    <text evidence="9">The sequence shown here is derived from an EMBL/GenBank/DDBJ whole genome shotgun (WGS) entry which is preliminary data.</text>
</comment>
<dbReference type="GO" id="GO:0004252">
    <property type="term" value="F:serine-type endopeptidase activity"/>
    <property type="evidence" value="ECO:0007669"/>
    <property type="project" value="InterPro"/>
</dbReference>
<keyword evidence="3" id="KW-0378">Hydrolase</keyword>
<evidence type="ECO:0000256" key="7">
    <source>
        <dbReference type="PIRSR" id="PIRSR600223-1"/>
    </source>
</evidence>
<dbReference type="Gene3D" id="2.10.109.10">
    <property type="entry name" value="Umud Fragment, subunit A"/>
    <property type="match status" value="1"/>
</dbReference>
<evidence type="ECO:0000256" key="3">
    <source>
        <dbReference type="ARBA" id="ARBA00022801"/>
    </source>
</evidence>
<dbReference type="STRING" id="69332.A0A388M5S7"/>
<keyword evidence="4" id="KW-0496">Mitochondrion</keyword>
<dbReference type="OrthoDB" id="308440at2759"/>
<feature type="domain" description="Peptidase S26" evidence="8">
    <location>
        <begin position="17"/>
        <end position="98"/>
    </location>
</feature>
<dbReference type="SUPFAM" id="SSF51306">
    <property type="entry name" value="LexA/Signal peptidase"/>
    <property type="match status" value="1"/>
</dbReference>
<dbReference type="Pfam" id="PF10502">
    <property type="entry name" value="Peptidase_S26"/>
    <property type="match status" value="2"/>
</dbReference>
<dbReference type="Proteomes" id="UP000265515">
    <property type="component" value="Unassembled WGS sequence"/>
</dbReference>
<evidence type="ECO:0000256" key="4">
    <source>
        <dbReference type="ARBA" id="ARBA00023128"/>
    </source>
</evidence>
<evidence type="ECO:0000256" key="1">
    <source>
        <dbReference type="ARBA" id="ARBA00004273"/>
    </source>
</evidence>
<evidence type="ECO:0000313" key="9">
    <source>
        <dbReference type="EMBL" id="GBG89911.1"/>
    </source>
</evidence>
<feature type="active site" evidence="7">
    <location>
        <position position="86"/>
    </location>
</feature>
<comment type="similarity">
    <text evidence="6">Belongs to the peptidase S26 family. IMP1 subfamily.</text>
</comment>
<keyword evidence="10" id="KW-1185">Reference proteome</keyword>
<protein>
    <recommendedName>
        <fullName evidence="8">Peptidase S26 domain-containing protein</fullName>
    </recommendedName>
</protein>
<dbReference type="PANTHER" id="PTHR12383">
    <property type="entry name" value="PROTEASE FAMILY S26 MITOCHONDRIAL INNER MEMBRANE PROTEASE-RELATED"/>
    <property type="match status" value="1"/>
</dbReference>
<dbReference type="InterPro" id="IPR000223">
    <property type="entry name" value="Pept_S26A_signal_pept_1"/>
</dbReference>
<dbReference type="InterPro" id="IPR019533">
    <property type="entry name" value="Peptidase_S26"/>
</dbReference>
<dbReference type="GO" id="GO:0006465">
    <property type="term" value="P:signal peptide processing"/>
    <property type="evidence" value="ECO:0007669"/>
    <property type="project" value="InterPro"/>
</dbReference>
<evidence type="ECO:0000259" key="8">
    <source>
        <dbReference type="Pfam" id="PF10502"/>
    </source>
</evidence>
<dbReference type="CDD" id="cd06530">
    <property type="entry name" value="S26_SPase_I"/>
    <property type="match status" value="1"/>
</dbReference>
<evidence type="ECO:0000313" key="10">
    <source>
        <dbReference type="Proteomes" id="UP000265515"/>
    </source>
</evidence>
<reference evidence="9 10" key="1">
    <citation type="journal article" date="2018" name="Cell">
        <title>The Chara Genome: Secondary Complexity and Implications for Plant Terrestrialization.</title>
        <authorList>
            <person name="Nishiyama T."/>
            <person name="Sakayama H."/>
            <person name="Vries J.D."/>
            <person name="Buschmann H."/>
            <person name="Saint-Marcoux D."/>
            <person name="Ullrich K.K."/>
            <person name="Haas F.B."/>
            <person name="Vanderstraeten L."/>
            <person name="Becker D."/>
            <person name="Lang D."/>
            <person name="Vosolsobe S."/>
            <person name="Rombauts S."/>
            <person name="Wilhelmsson P.K.I."/>
            <person name="Janitza P."/>
            <person name="Kern R."/>
            <person name="Heyl A."/>
            <person name="Rumpler F."/>
            <person name="Villalobos L.I.A.C."/>
            <person name="Clay J.M."/>
            <person name="Skokan R."/>
            <person name="Toyoda A."/>
            <person name="Suzuki Y."/>
            <person name="Kagoshima H."/>
            <person name="Schijlen E."/>
            <person name="Tajeshwar N."/>
            <person name="Catarino B."/>
            <person name="Hetherington A.J."/>
            <person name="Saltykova A."/>
            <person name="Bonnot C."/>
            <person name="Breuninger H."/>
            <person name="Symeonidi A."/>
            <person name="Radhakrishnan G.V."/>
            <person name="Van Nieuwerburgh F."/>
            <person name="Deforce D."/>
            <person name="Chang C."/>
            <person name="Karol K.G."/>
            <person name="Hedrich R."/>
            <person name="Ulvskov P."/>
            <person name="Glockner G."/>
            <person name="Delwiche C.F."/>
            <person name="Petrasek J."/>
            <person name="Van de Peer Y."/>
            <person name="Friml J."/>
            <person name="Beilby M."/>
            <person name="Dolan L."/>
            <person name="Kohara Y."/>
            <person name="Sugano S."/>
            <person name="Fujiyama A."/>
            <person name="Delaux P.-M."/>
            <person name="Quint M."/>
            <person name="TheiBen G."/>
            <person name="Hagemann M."/>
            <person name="Harholt J."/>
            <person name="Dunand C."/>
            <person name="Zachgo S."/>
            <person name="Langdale J."/>
            <person name="Maumus F."/>
            <person name="Straeten D.V.D."/>
            <person name="Gould S.B."/>
            <person name="Rensing S.A."/>
        </authorList>
    </citation>
    <scope>NUCLEOTIDE SEQUENCE [LARGE SCALE GENOMIC DNA]</scope>
    <source>
        <strain evidence="9 10">S276</strain>
    </source>
</reference>
<proteinExistence type="inferred from homology"/>
<dbReference type="GO" id="GO:0042720">
    <property type="term" value="C:mitochondrial inner membrane peptidase complex"/>
    <property type="evidence" value="ECO:0007669"/>
    <property type="project" value="TreeGrafter"/>
</dbReference>
<dbReference type="Gramene" id="GBG89911">
    <property type="protein sequence ID" value="GBG89911"/>
    <property type="gene ID" value="CBR_g49761"/>
</dbReference>
<dbReference type="AlphaFoldDB" id="A0A388M5S7"/>
<dbReference type="EMBL" id="BFEA01000770">
    <property type="protein sequence ID" value="GBG89911.1"/>
    <property type="molecule type" value="Genomic_DNA"/>
</dbReference>
<dbReference type="InterPro" id="IPR052064">
    <property type="entry name" value="Mito_IMP1_subunit"/>
</dbReference>
<keyword evidence="5" id="KW-0472">Membrane</keyword>
<keyword evidence="2" id="KW-0999">Mitochondrion inner membrane</keyword>
<dbReference type="PRINTS" id="PR00727">
    <property type="entry name" value="LEADERPTASE"/>
</dbReference>
<gene>
    <name evidence="9" type="ORF">CBR_g49761</name>
</gene>
<comment type="subcellular location">
    <subcellularLocation>
        <location evidence="1">Mitochondrion inner membrane</location>
    </subcellularLocation>
</comment>
<dbReference type="NCBIfam" id="TIGR02227">
    <property type="entry name" value="sigpep_I_bact"/>
    <property type="match status" value="1"/>
</dbReference>
<evidence type="ECO:0000256" key="2">
    <source>
        <dbReference type="ARBA" id="ARBA00022792"/>
    </source>
</evidence>
<dbReference type="InterPro" id="IPR036286">
    <property type="entry name" value="LexA/Signal_pep-like_sf"/>
</dbReference>
<accession>A0A388M5S7</accession>
<dbReference type="PANTHER" id="PTHR12383:SF16">
    <property type="entry name" value="MITOCHONDRIAL INNER MEMBRANE PROTEASE SUBUNIT 1"/>
    <property type="match status" value="1"/>
</dbReference>
<organism evidence="9 10">
    <name type="scientific">Chara braunii</name>
    <name type="common">Braun's stonewort</name>
    <dbReference type="NCBI Taxonomy" id="69332"/>
    <lineage>
        <taxon>Eukaryota</taxon>
        <taxon>Viridiplantae</taxon>
        <taxon>Streptophyta</taxon>
        <taxon>Charophyceae</taxon>
        <taxon>Charales</taxon>
        <taxon>Characeae</taxon>
        <taxon>Chara</taxon>
    </lineage>
</organism>
<evidence type="ECO:0000256" key="5">
    <source>
        <dbReference type="ARBA" id="ARBA00023136"/>
    </source>
</evidence>
<feature type="active site" evidence="7">
    <location>
        <position position="42"/>
    </location>
</feature>
<dbReference type="OMA" id="LCKGPSM"/>
<name>A0A388M5S7_CHABU</name>
<dbReference type="GO" id="GO:0006627">
    <property type="term" value="P:protein processing involved in protein targeting to mitochondrion"/>
    <property type="evidence" value="ECO:0007669"/>
    <property type="project" value="TreeGrafter"/>
</dbReference>
<evidence type="ECO:0000256" key="6">
    <source>
        <dbReference type="ARBA" id="ARBA00038445"/>
    </source>
</evidence>
<sequence length="164" mass="18406">MGPWRVMMREGWERAALFTKFACFVNVFNSYVMEVTVCMGPSMMPTFNPSGDVVLLEHVSTKLNRLKAGDVVVAKSPTNPRLIVCKRIVGVSGDRVTIVPIKETEQLRHVVVPKGHVWLQGDNIRNSTDSRHYGPVPSAMVKGKVFYKIWPPREWGPVGSRLSL</sequence>
<feature type="domain" description="Peptidase S26" evidence="8">
    <location>
        <begin position="108"/>
        <end position="150"/>
    </location>
</feature>